<dbReference type="OrthoDB" id="655858at2"/>
<name>A0A1G7RKJ2_CHIFI</name>
<evidence type="ECO:0000313" key="2">
    <source>
        <dbReference type="Proteomes" id="UP000199045"/>
    </source>
</evidence>
<dbReference type="PROSITE" id="PS51257">
    <property type="entry name" value="PROKAR_LIPOPROTEIN"/>
    <property type="match status" value="1"/>
</dbReference>
<sequence>MRRLLFSVAAAVALLTACNKDDNNNQTPKSAFTIEGQDKQTTETPFGFRVQWSVEEGGRMLMSNVNINAAAFSGKIDGVSFQVDTFVNGQTYTFKEAGAAGFDKRVNFSAADVVLGASFANNTITPGTGKQLTDLQDGRITIQKDPPSESYRISYILDYGDAKVSGEFNGLMPVVNK</sequence>
<dbReference type="EMBL" id="FNBN01000003">
    <property type="protein sequence ID" value="SDG11233.1"/>
    <property type="molecule type" value="Genomic_DNA"/>
</dbReference>
<protein>
    <submittedName>
        <fullName evidence="1">Uncharacterized protein</fullName>
    </submittedName>
</protein>
<dbReference type="AlphaFoldDB" id="A0A1G7RKJ2"/>
<dbReference type="Proteomes" id="UP000199045">
    <property type="component" value="Unassembled WGS sequence"/>
</dbReference>
<proteinExistence type="predicted"/>
<organism evidence="1 2">
    <name type="scientific">Chitinophaga filiformis</name>
    <name type="common">Myxococcus filiformis</name>
    <name type="synonym">Flexibacter filiformis</name>
    <dbReference type="NCBI Taxonomy" id="104663"/>
    <lineage>
        <taxon>Bacteria</taxon>
        <taxon>Pseudomonadati</taxon>
        <taxon>Bacteroidota</taxon>
        <taxon>Chitinophagia</taxon>
        <taxon>Chitinophagales</taxon>
        <taxon>Chitinophagaceae</taxon>
        <taxon>Chitinophaga</taxon>
    </lineage>
</organism>
<gene>
    <name evidence="1" type="ORF">SAMN04488121_103504</name>
</gene>
<accession>A0A1G7RKJ2</accession>
<reference evidence="1 2" key="1">
    <citation type="submission" date="2016-10" db="EMBL/GenBank/DDBJ databases">
        <authorList>
            <person name="de Groot N.N."/>
        </authorList>
    </citation>
    <scope>NUCLEOTIDE SEQUENCE [LARGE SCALE GENOMIC DNA]</scope>
    <source>
        <strain evidence="1 2">DSM 527</strain>
    </source>
</reference>
<evidence type="ECO:0000313" key="1">
    <source>
        <dbReference type="EMBL" id="SDG11233.1"/>
    </source>
</evidence>
<dbReference type="RefSeq" id="WP_089833098.1">
    <property type="nucleotide sequence ID" value="NZ_FNBN01000003.1"/>
</dbReference>